<dbReference type="InterPro" id="IPR009962">
    <property type="entry name" value="DUF1488"/>
</dbReference>
<dbReference type="Gene3D" id="3.30.160.140">
    <property type="entry name" value="Shew3726-like"/>
    <property type="match status" value="1"/>
</dbReference>
<dbReference type="RefSeq" id="WP_130599854.1">
    <property type="nucleotide sequence ID" value="NZ_CP036200.1"/>
</dbReference>
<dbReference type="SUPFAM" id="SSF160272">
    <property type="entry name" value="Shew3726-like"/>
    <property type="match status" value="1"/>
</dbReference>
<dbReference type="KEGG" id="smai:EXU30_10530"/>
<dbReference type="Proteomes" id="UP000291106">
    <property type="component" value="Chromosome"/>
</dbReference>
<dbReference type="OrthoDB" id="6465020at2"/>
<evidence type="ECO:0000313" key="1">
    <source>
        <dbReference type="EMBL" id="QBF83084.1"/>
    </source>
</evidence>
<dbReference type="Pfam" id="PF07369">
    <property type="entry name" value="DUF1488"/>
    <property type="match status" value="1"/>
</dbReference>
<dbReference type="InterPro" id="IPR036692">
    <property type="entry name" value="Shew3726-like_sf"/>
</dbReference>
<dbReference type="EMBL" id="CP036200">
    <property type="protein sequence ID" value="QBF83084.1"/>
    <property type="molecule type" value="Genomic_DNA"/>
</dbReference>
<dbReference type="AlphaFoldDB" id="A0A411PHZ9"/>
<sequence length="91" mass="10211">MNQAIQFDNELTIIDNSVRFNAQQQGQVLVCVVSFADLQALNQQLNYANEVVSSENALQVFESLRFDIEELAEQQILDEQVNGQGEVHISA</sequence>
<proteinExistence type="predicted"/>
<accession>A0A411PHZ9</accession>
<keyword evidence="2" id="KW-1185">Reference proteome</keyword>
<evidence type="ECO:0000313" key="2">
    <source>
        <dbReference type="Proteomes" id="UP000291106"/>
    </source>
</evidence>
<reference evidence="1 2" key="1">
    <citation type="submission" date="2019-02" db="EMBL/GenBank/DDBJ databases">
        <title>Shewanella sp. D4-2 isolated from Dokdo Island.</title>
        <authorList>
            <person name="Baek K."/>
        </authorList>
    </citation>
    <scope>NUCLEOTIDE SEQUENCE [LARGE SCALE GENOMIC DNA]</scope>
    <source>
        <strain evidence="1 2">D4-2</strain>
    </source>
</reference>
<organism evidence="1 2">
    <name type="scientific">Shewanella maritima</name>
    <dbReference type="NCBI Taxonomy" id="2520507"/>
    <lineage>
        <taxon>Bacteria</taxon>
        <taxon>Pseudomonadati</taxon>
        <taxon>Pseudomonadota</taxon>
        <taxon>Gammaproteobacteria</taxon>
        <taxon>Alteromonadales</taxon>
        <taxon>Shewanellaceae</taxon>
        <taxon>Shewanella</taxon>
    </lineage>
</organism>
<protein>
    <submittedName>
        <fullName evidence="1">DUF1488 domain-containing protein</fullName>
    </submittedName>
</protein>
<name>A0A411PHZ9_9GAMM</name>
<gene>
    <name evidence="1" type="ORF">EXU30_10530</name>
</gene>